<dbReference type="CDD" id="cd01949">
    <property type="entry name" value="GGDEF"/>
    <property type="match status" value="1"/>
</dbReference>
<dbReference type="PANTHER" id="PTHR44757">
    <property type="entry name" value="DIGUANYLATE CYCLASE DGCP"/>
    <property type="match status" value="1"/>
</dbReference>
<feature type="domain" description="GGDEF" evidence="3">
    <location>
        <begin position="180"/>
        <end position="308"/>
    </location>
</feature>
<evidence type="ECO:0000313" key="4">
    <source>
        <dbReference type="EMBL" id="MDT8902509.1"/>
    </source>
</evidence>
<dbReference type="SMART" id="SM00086">
    <property type="entry name" value="PAC"/>
    <property type="match status" value="1"/>
</dbReference>
<evidence type="ECO:0000259" key="2">
    <source>
        <dbReference type="PROSITE" id="PS50113"/>
    </source>
</evidence>
<dbReference type="InterPro" id="IPR029787">
    <property type="entry name" value="Nucleotide_cyclase"/>
</dbReference>
<feature type="domain" description="PAS" evidence="1">
    <location>
        <begin position="22"/>
        <end position="92"/>
    </location>
</feature>
<dbReference type="Pfam" id="PF00989">
    <property type="entry name" value="PAS"/>
    <property type="match status" value="1"/>
</dbReference>
<dbReference type="InterPro" id="IPR000160">
    <property type="entry name" value="GGDEF_dom"/>
</dbReference>
<dbReference type="PANTHER" id="PTHR44757:SF2">
    <property type="entry name" value="BIOFILM ARCHITECTURE MAINTENANCE PROTEIN MBAA"/>
    <property type="match status" value="1"/>
</dbReference>
<dbReference type="RefSeq" id="WP_413780990.1">
    <property type="nucleotide sequence ID" value="NZ_JAUOZS010000001.1"/>
</dbReference>
<dbReference type="SMART" id="SM00267">
    <property type="entry name" value="GGDEF"/>
    <property type="match status" value="1"/>
</dbReference>
<organism evidence="4 5">
    <name type="scientific">Anaeroselena agilis</name>
    <dbReference type="NCBI Taxonomy" id="3063788"/>
    <lineage>
        <taxon>Bacteria</taxon>
        <taxon>Bacillati</taxon>
        <taxon>Bacillota</taxon>
        <taxon>Negativicutes</taxon>
        <taxon>Acetonemataceae</taxon>
        <taxon>Anaeroselena</taxon>
    </lineage>
</organism>
<evidence type="ECO:0000313" key="5">
    <source>
        <dbReference type="Proteomes" id="UP001254848"/>
    </source>
</evidence>
<dbReference type="InterPro" id="IPR043128">
    <property type="entry name" value="Rev_trsase/Diguanyl_cyclase"/>
</dbReference>
<dbReference type="InterPro" id="IPR035965">
    <property type="entry name" value="PAS-like_dom_sf"/>
</dbReference>
<keyword evidence="5" id="KW-1185">Reference proteome</keyword>
<dbReference type="CDD" id="cd00130">
    <property type="entry name" value="PAS"/>
    <property type="match status" value="1"/>
</dbReference>
<dbReference type="InterPro" id="IPR052155">
    <property type="entry name" value="Biofilm_reg_signaling"/>
</dbReference>
<protein>
    <submittedName>
        <fullName evidence="4">Diguanylate cyclase</fullName>
        <ecNumber evidence="4">2.7.7.65</ecNumber>
    </submittedName>
</protein>
<dbReference type="NCBIfam" id="TIGR00229">
    <property type="entry name" value="sensory_box"/>
    <property type="match status" value="1"/>
</dbReference>
<comment type="caution">
    <text evidence="4">The sequence shown here is derived from an EMBL/GenBank/DDBJ whole genome shotgun (WGS) entry which is preliminary data.</text>
</comment>
<name>A0ABU3P0D2_9FIRM</name>
<dbReference type="Gene3D" id="3.30.70.270">
    <property type="match status" value="1"/>
</dbReference>
<dbReference type="SMART" id="SM00091">
    <property type="entry name" value="PAS"/>
    <property type="match status" value="1"/>
</dbReference>
<dbReference type="EMBL" id="JAUOZS010000001">
    <property type="protein sequence ID" value="MDT8902509.1"/>
    <property type="molecule type" value="Genomic_DNA"/>
</dbReference>
<dbReference type="InterPro" id="IPR013767">
    <property type="entry name" value="PAS_fold"/>
</dbReference>
<dbReference type="InterPro" id="IPR000700">
    <property type="entry name" value="PAS-assoc_C"/>
</dbReference>
<dbReference type="GO" id="GO:0052621">
    <property type="term" value="F:diguanylate cyclase activity"/>
    <property type="evidence" value="ECO:0007669"/>
    <property type="project" value="UniProtKB-EC"/>
</dbReference>
<dbReference type="PROSITE" id="PS50887">
    <property type="entry name" value="GGDEF"/>
    <property type="match status" value="1"/>
</dbReference>
<evidence type="ECO:0000259" key="3">
    <source>
        <dbReference type="PROSITE" id="PS50887"/>
    </source>
</evidence>
<dbReference type="PROSITE" id="PS50113">
    <property type="entry name" value="PAC"/>
    <property type="match status" value="1"/>
</dbReference>
<dbReference type="Gene3D" id="3.30.450.20">
    <property type="entry name" value="PAS domain"/>
    <property type="match status" value="1"/>
</dbReference>
<keyword evidence="4" id="KW-0548">Nucleotidyltransferase</keyword>
<proteinExistence type="predicted"/>
<feature type="domain" description="PAC" evidence="2">
    <location>
        <begin position="96"/>
        <end position="148"/>
    </location>
</feature>
<keyword evidence="4" id="KW-0808">Transferase</keyword>
<dbReference type="PROSITE" id="PS50112">
    <property type="entry name" value="PAS"/>
    <property type="match status" value="1"/>
</dbReference>
<dbReference type="Pfam" id="PF00990">
    <property type="entry name" value="GGDEF"/>
    <property type="match status" value="1"/>
</dbReference>
<dbReference type="InterPro" id="IPR000014">
    <property type="entry name" value="PAS"/>
</dbReference>
<dbReference type="Proteomes" id="UP001254848">
    <property type="component" value="Unassembled WGS sequence"/>
</dbReference>
<dbReference type="EC" id="2.7.7.65" evidence="4"/>
<accession>A0ABU3P0D2</accession>
<evidence type="ECO:0000259" key="1">
    <source>
        <dbReference type="PROSITE" id="PS50112"/>
    </source>
</evidence>
<dbReference type="SUPFAM" id="SSF55785">
    <property type="entry name" value="PYP-like sensor domain (PAS domain)"/>
    <property type="match status" value="1"/>
</dbReference>
<gene>
    <name evidence="4" type="ORF">Q4T40_14760</name>
</gene>
<dbReference type="SUPFAM" id="SSF55073">
    <property type="entry name" value="Nucleotide cyclase"/>
    <property type="match status" value="1"/>
</dbReference>
<reference evidence="4 5" key="1">
    <citation type="submission" date="2023-07" db="EMBL/GenBank/DDBJ databases">
        <title>The novel representative of Negativicutes class, Anaeroselena agilis gen. nov. sp. nov.</title>
        <authorList>
            <person name="Prokofeva M.I."/>
            <person name="Elcheninov A.G."/>
            <person name="Klyukina A."/>
            <person name="Kublanov I.V."/>
            <person name="Frolov E.N."/>
            <person name="Podosokorskaya O.A."/>
        </authorList>
    </citation>
    <scope>NUCLEOTIDE SEQUENCE [LARGE SCALE GENOMIC DNA]</scope>
    <source>
        <strain evidence="4 5">4137-cl</strain>
    </source>
</reference>
<dbReference type="InterPro" id="IPR001610">
    <property type="entry name" value="PAC"/>
</dbReference>
<sequence>MKGQFSYCENRHDTQAAALRESEERFRLVFENAPIGMVIANLKGRFMRVNQAMADILGYSVDQLSAMNFASITHPEDLTKDMFMVSELLHDKKPRFVMEKRYLRRDGEIINVTIHVSLVRDARRRPRYFIAQIVDITERKRYEQTIKHLAYHDPLTGLPNRVMLRDKLAVALAQARGNKDMLAVIFLDLDRFKVINDTLGHYIGDQALRLIAERLTASVRGSDIVARLGGDEFTVLLPGIGEEQDVFTVLSKLMEALQQPMRLADREFSVSASIGIALYPRDGQESEELLQVADKAMYAAKQRKGIES</sequence>
<dbReference type="NCBIfam" id="TIGR00254">
    <property type="entry name" value="GGDEF"/>
    <property type="match status" value="1"/>
</dbReference>